<name>A0ABW6A0H3_9BACT</name>
<sequence>MNKPRTYNELLAEKARLKLLLAKQKEIIHQDFNEIKTELEPVRKIFTQAKKLFSKDSGGGLLTLGADKLIDLLIRRVLLARSGWLAKLIVPVLAKNYTSHIVDDNKGKIMNWIFSLFKGRKNKNTGEEE</sequence>
<evidence type="ECO:0000313" key="2">
    <source>
        <dbReference type="Proteomes" id="UP001597511"/>
    </source>
</evidence>
<protein>
    <submittedName>
        <fullName evidence="1">Uncharacterized protein</fullName>
    </submittedName>
</protein>
<reference evidence="2" key="1">
    <citation type="journal article" date="2019" name="Int. J. Syst. Evol. Microbiol.">
        <title>The Global Catalogue of Microorganisms (GCM) 10K type strain sequencing project: providing services to taxonomists for standard genome sequencing and annotation.</title>
        <authorList>
            <consortium name="The Broad Institute Genomics Platform"/>
            <consortium name="The Broad Institute Genome Sequencing Center for Infectious Disease"/>
            <person name="Wu L."/>
            <person name="Ma J."/>
        </authorList>
    </citation>
    <scope>NUCLEOTIDE SEQUENCE [LARGE SCALE GENOMIC DNA]</scope>
    <source>
        <strain evidence="2">KCTC 23299</strain>
    </source>
</reference>
<gene>
    <name evidence="1" type="ORF">ACFS6H_00060</name>
</gene>
<dbReference type="RefSeq" id="WP_386093545.1">
    <property type="nucleotide sequence ID" value="NZ_JBHUOZ010000001.1"/>
</dbReference>
<dbReference type="EMBL" id="JBHUOZ010000001">
    <property type="protein sequence ID" value="MFD2918076.1"/>
    <property type="molecule type" value="Genomic_DNA"/>
</dbReference>
<organism evidence="1 2">
    <name type="scientific">Terrimonas rubra</name>
    <dbReference type="NCBI Taxonomy" id="1035890"/>
    <lineage>
        <taxon>Bacteria</taxon>
        <taxon>Pseudomonadati</taxon>
        <taxon>Bacteroidota</taxon>
        <taxon>Chitinophagia</taxon>
        <taxon>Chitinophagales</taxon>
        <taxon>Chitinophagaceae</taxon>
        <taxon>Terrimonas</taxon>
    </lineage>
</organism>
<accession>A0ABW6A0H3</accession>
<evidence type="ECO:0000313" key="1">
    <source>
        <dbReference type="EMBL" id="MFD2918076.1"/>
    </source>
</evidence>
<comment type="caution">
    <text evidence="1">The sequence shown here is derived from an EMBL/GenBank/DDBJ whole genome shotgun (WGS) entry which is preliminary data.</text>
</comment>
<dbReference type="Proteomes" id="UP001597511">
    <property type="component" value="Unassembled WGS sequence"/>
</dbReference>
<proteinExistence type="predicted"/>
<keyword evidence="2" id="KW-1185">Reference proteome</keyword>